<keyword evidence="4" id="KW-0282">Flagellum</keyword>
<protein>
    <submittedName>
        <fullName evidence="4">Flagellin</fullName>
    </submittedName>
</protein>
<keyword evidence="1" id="KW-0975">Bacterial flagellum</keyword>
<dbReference type="PANTHER" id="PTHR42792">
    <property type="entry name" value="FLAGELLIN"/>
    <property type="match status" value="1"/>
</dbReference>
<feature type="domain" description="Flagellin N-terminal" evidence="2">
    <location>
        <begin position="7"/>
        <end position="141"/>
    </location>
</feature>
<accession>A0A1J5R4N8</accession>
<evidence type="ECO:0000259" key="3">
    <source>
        <dbReference type="Pfam" id="PF00700"/>
    </source>
</evidence>
<dbReference type="AlphaFoldDB" id="A0A1J5R4N8"/>
<name>A0A1J5R4N8_9ZZZZ</name>
<dbReference type="SUPFAM" id="SSF64518">
    <property type="entry name" value="Phase 1 flagellin"/>
    <property type="match status" value="1"/>
</dbReference>
<evidence type="ECO:0000259" key="2">
    <source>
        <dbReference type="Pfam" id="PF00669"/>
    </source>
</evidence>
<keyword evidence="4" id="KW-0969">Cilium</keyword>
<dbReference type="InterPro" id="IPR013384">
    <property type="entry name" value="Flagell_FlgL"/>
</dbReference>
<evidence type="ECO:0000256" key="1">
    <source>
        <dbReference type="ARBA" id="ARBA00023143"/>
    </source>
</evidence>
<gene>
    <name evidence="4" type="primary">hag_5</name>
    <name evidence="4" type="ORF">GALL_334750</name>
</gene>
<dbReference type="InterPro" id="IPR001492">
    <property type="entry name" value="Flagellin"/>
</dbReference>
<dbReference type="Gene3D" id="1.20.1330.10">
    <property type="entry name" value="f41 fragment of flagellin, N-terminal domain"/>
    <property type="match status" value="1"/>
</dbReference>
<dbReference type="NCBIfam" id="TIGR02550">
    <property type="entry name" value="flagell_flgL"/>
    <property type="match status" value="1"/>
</dbReference>
<sequence>MINRVTQQTISRSTLANVQMNLAAAAALQNQMSSGTKISKPSDDPSGTSDLLRLQADQRAATQYQRNANDGISWLSTIDSTLSSSVSTLQRARDLAVQSGNPASMSPTGREALATEIDSLKAQLMSLANTKLLGRNVFAGTSNAATAITVTPGTPATAGPPATPATPATYAANDVPGATVERRVSADTTVRVDASASAVFGTDAGGVVDPANPSAFALLDKMSAEIRSGTSATGDLTAIDSRISSISAQQSAIGAQQNQITNAQTVLGSKQVALSAQVSSVQDVDLAEMILKIQQQSVTYQGALAAAGKSLQPSLMDYLK</sequence>
<keyword evidence="4" id="KW-0966">Cell projection</keyword>
<dbReference type="EMBL" id="MLJW01000598">
    <property type="protein sequence ID" value="OIQ84691.1"/>
    <property type="molecule type" value="Genomic_DNA"/>
</dbReference>
<dbReference type="Pfam" id="PF00669">
    <property type="entry name" value="Flagellin_N"/>
    <property type="match status" value="1"/>
</dbReference>
<dbReference type="GO" id="GO:0009424">
    <property type="term" value="C:bacterial-type flagellum hook"/>
    <property type="evidence" value="ECO:0007669"/>
    <property type="project" value="InterPro"/>
</dbReference>
<dbReference type="GO" id="GO:0005198">
    <property type="term" value="F:structural molecule activity"/>
    <property type="evidence" value="ECO:0007669"/>
    <property type="project" value="InterPro"/>
</dbReference>
<feature type="domain" description="Flagellin C-terminal" evidence="3">
    <location>
        <begin position="236"/>
        <end position="307"/>
    </location>
</feature>
<comment type="caution">
    <text evidence="4">The sequence shown here is derived from an EMBL/GenBank/DDBJ whole genome shotgun (WGS) entry which is preliminary data.</text>
</comment>
<dbReference type="GO" id="GO:0071973">
    <property type="term" value="P:bacterial-type flagellum-dependent cell motility"/>
    <property type="evidence" value="ECO:0007669"/>
    <property type="project" value="InterPro"/>
</dbReference>
<organism evidence="4">
    <name type="scientific">mine drainage metagenome</name>
    <dbReference type="NCBI Taxonomy" id="410659"/>
    <lineage>
        <taxon>unclassified sequences</taxon>
        <taxon>metagenomes</taxon>
        <taxon>ecological metagenomes</taxon>
    </lineage>
</organism>
<evidence type="ECO:0000313" key="4">
    <source>
        <dbReference type="EMBL" id="OIQ84691.1"/>
    </source>
</evidence>
<reference evidence="4" key="1">
    <citation type="submission" date="2016-10" db="EMBL/GenBank/DDBJ databases">
        <title>Sequence of Gallionella enrichment culture.</title>
        <authorList>
            <person name="Poehlein A."/>
            <person name="Muehling M."/>
            <person name="Daniel R."/>
        </authorList>
    </citation>
    <scope>NUCLEOTIDE SEQUENCE</scope>
</reference>
<dbReference type="PANTHER" id="PTHR42792:SF1">
    <property type="entry name" value="FLAGELLAR HOOK-ASSOCIATED PROTEIN 3"/>
    <property type="match status" value="1"/>
</dbReference>
<dbReference type="Pfam" id="PF00700">
    <property type="entry name" value="Flagellin_C"/>
    <property type="match status" value="1"/>
</dbReference>
<dbReference type="InterPro" id="IPR001029">
    <property type="entry name" value="Flagellin_N"/>
</dbReference>
<dbReference type="InterPro" id="IPR046358">
    <property type="entry name" value="Flagellin_C"/>
</dbReference>
<proteinExistence type="predicted"/>